<dbReference type="Pfam" id="PF13426">
    <property type="entry name" value="PAS_9"/>
    <property type="match status" value="1"/>
</dbReference>
<dbReference type="CDD" id="cd00009">
    <property type="entry name" value="AAA"/>
    <property type="match status" value="1"/>
</dbReference>
<keyword evidence="4" id="KW-0238">DNA-binding</keyword>
<keyword evidence="5" id="KW-0804">Transcription</keyword>
<evidence type="ECO:0000256" key="2">
    <source>
        <dbReference type="ARBA" id="ARBA00022840"/>
    </source>
</evidence>
<feature type="domain" description="Sigma-54 factor interaction" evidence="6">
    <location>
        <begin position="205"/>
        <end position="434"/>
    </location>
</feature>
<dbReference type="InterPro" id="IPR025943">
    <property type="entry name" value="Sigma_54_int_dom_ATP-bd_2"/>
</dbReference>
<evidence type="ECO:0000256" key="1">
    <source>
        <dbReference type="ARBA" id="ARBA00022741"/>
    </source>
</evidence>
<dbReference type="PANTHER" id="PTHR32071:SF57">
    <property type="entry name" value="C4-DICARBOXYLATE TRANSPORT TRANSCRIPTIONAL REGULATORY PROTEIN DCTD"/>
    <property type="match status" value="1"/>
</dbReference>
<proteinExistence type="predicted"/>
<dbReference type="InterPro" id="IPR027417">
    <property type="entry name" value="P-loop_NTPase"/>
</dbReference>
<dbReference type="SUPFAM" id="SSF55785">
    <property type="entry name" value="PYP-like sensor domain (PAS domain)"/>
    <property type="match status" value="1"/>
</dbReference>
<evidence type="ECO:0000256" key="3">
    <source>
        <dbReference type="ARBA" id="ARBA00023015"/>
    </source>
</evidence>
<dbReference type="Gene3D" id="1.10.10.60">
    <property type="entry name" value="Homeodomain-like"/>
    <property type="match status" value="1"/>
</dbReference>
<dbReference type="Pfam" id="PF02954">
    <property type="entry name" value="HTH_8"/>
    <property type="match status" value="1"/>
</dbReference>
<dbReference type="SMART" id="SM00091">
    <property type="entry name" value="PAS"/>
    <property type="match status" value="1"/>
</dbReference>
<accession>V7IA21</accession>
<dbReference type="Pfam" id="PF25601">
    <property type="entry name" value="AAA_lid_14"/>
    <property type="match status" value="1"/>
</dbReference>
<dbReference type="GO" id="GO:0006355">
    <property type="term" value="P:regulation of DNA-templated transcription"/>
    <property type="evidence" value="ECO:0007669"/>
    <property type="project" value="InterPro"/>
</dbReference>
<dbReference type="CDD" id="cd00130">
    <property type="entry name" value="PAS"/>
    <property type="match status" value="1"/>
</dbReference>
<keyword evidence="2" id="KW-0067">ATP-binding</keyword>
<dbReference type="GO" id="GO:0005524">
    <property type="term" value="F:ATP binding"/>
    <property type="evidence" value="ECO:0007669"/>
    <property type="project" value="UniProtKB-KW"/>
</dbReference>
<evidence type="ECO:0000259" key="6">
    <source>
        <dbReference type="PROSITE" id="PS50045"/>
    </source>
</evidence>
<dbReference type="InterPro" id="IPR000014">
    <property type="entry name" value="PAS"/>
</dbReference>
<dbReference type="Proteomes" id="UP000017747">
    <property type="component" value="Unassembled WGS sequence"/>
</dbReference>
<sequence length="522" mass="58655">MKISDFLNRVSVLDKAGMSLNGDTNIQDLRVEMLGKDESLMDVLDENGEKLGEVDSVNIRYLVTKYSELPSMDLLDHFREAIVIIDEKGRIFYINEAYKKILGVKARKVVGKYIYDVEGSALLYEVLKSGKAMVQEKHFVKSVNKYVSLRMCPLYKENKIIGAFSIFTDITEIDNLSNEVKRYSGIVDEYHREKEAESETLRSQIIGNSPNFIHILDQAGIVAKTDAAVLVTGANGSGKEVITKLIHMSSARRSKPFITVNCSAIPDSLIESELFGYEEGSFTGSRKGGQMGKFELANKGTIFLDEIGDMPLQMQAKLLRVLELGEIEKIGRQKNVEVDVRVIAATNQPLPELIKQKKFREDLYYRLNVVNLTIPSLKDRGNDVILLANHFADVFGNKYSKRLTISDEAYRAIARYGWPGNVRELQNSIEHAVILCSGSTILMEHLPGRIFAGDAAEPDAPSLPAISKDEDVDYFRFMANVEKQLMLEALERSSGSRTRAMELLGLSRRTFYRKLKENGIVP</sequence>
<dbReference type="SUPFAM" id="SSF52540">
    <property type="entry name" value="P-loop containing nucleoside triphosphate hydrolases"/>
    <property type="match status" value="1"/>
</dbReference>
<dbReference type="PANTHER" id="PTHR32071">
    <property type="entry name" value="TRANSCRIPTIONAL REGULATORY PROTEIN"/>
    <property type="match status" value="1"/>
</dbReference>
<dbReference type="PROSITE" id="PS00688">
    <property type="entry name" value="SIGMA54_INTERACT_3"/>
    <property type="match status" value="1"/>
</dbReference>
<comment type="caution">
    <text evidence="8">The sequence shown here is derived from an EMBL/GenBank/DDBJ whole genome shotgun (WGS) entry which is preliminary data.</text>
</comment>
<dbReference type="EMBL" id="AXUN02000035">
    <property type="protein sequence ID" value="ETA82189.1"/>
    <property type="molecule type" value="Genomic_DNA"/>
</dbReference>
<dbReference type="InterPro" id="IPR002078">
    <property type="entry name" value="Sigma_54_int"/>
</dbReference>
<dbReference type="PROSITE" id="PS50112">
    <property type="entry name" value="PAS"/>
    <property type="match status" value="1"/>
</dbReference>
<dbReference type="Pfam" id="PF00158">
    <property type="entry name" value="Sigma54_activat"/>
    <property type="match status" value="1"/>
</dbReference>
<dbReference type="NCBIfam" id="TIGR00229">
    <property type="entry name" value="sensory_box"/>
    <property type="match status" value="1"/>
</dbReference>
<dbReference type="Gene3D" id="3.40.50.300">
    <property type="entry name" value="P-loop containing nucleotide triphosphate hydrolases"/>
    <property type="match status" value="1"/>
</dbReference>
<dbReference type="Gene3D" id="1.10.8.60">
    <property type="match status" value="1"/>
</dbReference>
<organism evidence="8 9">
    <name type="scientific">Youngiibacter fragilis 232.1</name>
    <dbReference type="NCBI Taxonomy" id="994573"/>
    <lineage>
        <taxon>Bacteria</taxon>
        <taxon>Bacillati</taxon>
        <taxon>Bacillota</taxon>
        <taxon>Clostridia</taxon>
        <taxon>Eubacteriales</taxon>
        <taxon>Clostridiaceae</taxon>
        <taxon>Youngiibacter</taxon>
    </lineage>
</organism>
<dbReference type="InterPro" id="IPR035965">
    <property type="entry name" value="PAS-like_dom_sf"/>
</dbReference>
<dbReference type="SUPFAM" id="SSF46689">
    <property type="entry name" value="Homeodomain-like"/>
    <property type="match status" value="1"/>
</dbReference>
<evidence type="ECO:0000256" key="5">
    <source>
        <dbReference type="ARBA" id="ARBA00023163"/>
    </source>
</evidence>
<reference evidence="8 9" key="1">
    <citation type="journal article" date="2014" name="Genome Announc.">
        <title>Genome Sequence of Youngiibacter fragilis, the Type Strain of the Genus Youngiibacter.</title>
        <authorList>
            <person name="Wawrik C.B."/>
            <person name="Callaghan A.V."/>
            <person name="Stamps B.W."/>
            <person name="Wawrik B."/>
        </authorList>
    </citation>
    <scope>NUCLEOTIDE SEQUENCE [LARGE SCALE GENOMIC DNA]</scope>
    <source>
        <strain evidence="8 9">232.1</strain>
    </source>
</reference>
<evidence type="ECO:0000259" key="7">
    <source>
        <dbReference type="PROSITE" id="PS50112"/>
    </source>
</evidence>
<dbReference type="FunFam" id="3.40.50.300:FF:000006">
    <property type="entry name" value="DNA-binding transcriptional regulator NtrC"/>
    <property type="match status" value="1"/>
</dbReference>
<dbReference type="OrthoDB" id="9803970at2"/>
<dbReference type="Gene3D" id="3.30.450.20">
    <property type="entry name" value="PAS domain"/>
    <property type="match status" value="1"/>
</dbReference>
<dbReference type="InterPro" id="IPR058031">
    <property type="entry name" value="AAA_lid_NorR"/>
</dbReference>
<dbReference type="InterPro" id="IPR009057">
    <property type="entry name" value="Homeodomain-like_sf"/>
</dbReference>
<dbReference type="PROSITE" id="PS00676">
    <property type="entry name" value="SIGMA54_INTERACT_2"/>
    <property type="match status" value="1"/>
</dbReference>
<dbReference type="InterPro" id="IPR002197">
    <property type="entry name" value="HTH_Fis"/>
</dbReference>
<dbReference type="AlphaFoldDB" id="V7IA21"/>
<dbReference type="PRINTS" id="PR01590">
    <property type="entry name" value="HTHFIS"/>
</dbReference>
<keyword evidence="1" id="KW-0547">Nucleotide-binding</keyword>
<dbReference type="RefSeq" id="WP_023385684.1">
    <property type="nucleotide sequence ID" value="NZ_AXUN02000035.1"/>
</dbReference>
<keyword evidence="3" id="KW-0805">Transcription regulation</keyword>
<dbReference type="PATRIC" id="fig|994573.3.peg.427"/>
<feature type="domain" description="PAS" evidence="7">
    <location>
        <begin position="67"/>
        <end position="117"/>
    </location>
</feature>
<dbReference type="InterPro" id="IPR003593">
    <property type="entry name" value="AAA+_ATPase"/>
</dbReference>
<name>V7IA21_9CLOT</name>
<dbReference type="eggNOG" id="COG3829">
    <property type="taxonomic scope" value="Bacteria"/>
</dbReference>
<dbReference type="PROSITE" id="PS50045">
    <property type="entry name" value="SIGMA54_INTERACT_4"/>
    <property type="match status" value="1"/>
</dbReference>
<dbReference type="SMART" id="SM00382">
    <property type="entry name" value="AAA"/>
    <property type="match status" value="1"/>
</dbReference>
<dbReference type="GO" id="GO:0043565">
    <property type="term" value="F:sequence-specific DNA binding"/>
    <property type="evidence" value="ECO:0007669"/>
    <property type="project" value="InterPro"/>
</dbReference>
<keyword evidence="9" id="KW-1185">Reference proteome</keyword>
<dbReference type="STRING" id="994573.T472_0202295"/>
<gene>
    <name evidence="8" type="ORF">T472_0202295</name>
</gene>
<evidence type="ECO:0000256" key="4">
    <source>
        <dbReference type="ARBA" id="ARBA00023125"/>
    </source>
</evidence>
<evidence type="ECO:0000313" key="9">
    <source>
        <dbReference type="Proteomes" id="UP000017747"/>
    </source>
</evidence>
<evidence type="ECO:0000313" key="8">
    <source>
        <dbReference type="EMBL" id="ETA82189.1"/>
    </source>
</evidence>
<dbReference type="InterPro" id="IPR025944">
    <property type="entry name" value="Sigma_54_int_dom_CS"/>
</dbReference>
<protein>
    <submittedName>
        <fullName evidence="8">Diguanylate cyclase</fullName>
    </submittedName>
</protein>